<dbReference type="Pfam" id="PF00535">
    <property type="entry name" value="Glycos_transf_2"/>
    <property type="match status" value="1"/>
</dbReference>
<sequence>MRNEPLVSVVIPTYNRAHCVGEAIQSVLDQTYKNFEIIVVDDGSTDNTEEVLATFGDKIRVIRQENKGVSAARNAGIRDARGEWLAFLDSDDLWLPEKLAIQIAELSGYSDAIAHMVDVEIVGYSREKLTLFNIRGLMDEFRMRPLRKRPLLDVLQTQFFTSSWCLKKSVVKALCGFREEMRIFEDLDLLTRVALEGVFLVSTCLGVIMRRTERSDLPLSFHFLGKKSALGNVVTILSNLSSCDSLTPKEKIEVKKRLSGARWELSEALKEQGCFEEALSTRWKSVLDFPSARSFVRAALCQIGMRDVWDKISQLKKGKGQGFRRSEMDLRTHGSDEAGLNKV</sequence>
<dbReference type="AlphaFoldDB" id="A0A7V3JAI5"/>
<feature type="region of interest" description="Disordered" evidence="1">
    <location>
        <begin position="323"/>
        <end position="343"/>
    </location>
</feature>
<dbReference type="GO" id="GO:0016758">
    <property type="term" value="F:hexosyltransferase activity"/>
    <property type="evidence" value="ECO:0007669"/>
    <property type="project" value="UniProtKB-ARBA"/>
</dbReference>
<organism evidence="3">
    <name type="scientific">candidate division CPR3 bacterium</name>
    <dbReference type="NCBI Taxonomy" id="2268181"/>
    <lineage>
        <taxon>Bacteria</taxon>
        <taxon>Bacteria division CPR3</taxon>
    </lineage>
</organism>
<dbReference type="CDD" id="cd00761">
    <property type="entry name" value="Glyco_tranf_GTA_type"/>
    <property type="match status" value="1"/>
</dbReference>
<protein>
    <submittedName>
        <fullName evidence="3">Glycosyltransferase family 2 protein</fullName>
    </submittedName>
</protein>
<evidence type="ECO:0000256" key="1">
    <source>
        <dbReference type="SAM" id="MobiDB-lite"/>
    </source>
</evidence>
<dbReference type="PANTHER" id="PTHR22916:SF3">
    <property type="entry name" value="UDP-GLCNAC:BETAGAL BETA-1,3-N-ACETYLGLUCOSAMINYLTRANSFERASE-LIKE PROTEIN 1"/>
    <property type="match status" value="1"/>
</dbReference>
<reference evidence="3" key="1">
    <citation type="journal article" date="2020" name="mSystems">
        <title>Genome- and Community-Level Interaction Insights into Carbon Utilization and Element Cycling Functions of Hydrothermarchaeota in Hydrothermal Sediment.</title>
        <authorList>
            <person name="Zhou Z."/>
            <person name="Liu Y."/>
            <person name="Xu W."/>
            <person name="Pan J."/>
            <person name="Luo Z.H."/>
            <person name="Li M."/>
        </authorList>
    </citation>
    <scope>NUCLEOTIDE SEQUENCE [LARGE SCALE GENOMIC DNA]</scope>
    <source>
        <strain evidence="3">SpSt-757</strain>
    </source>
</reference>
<evidence type="ECO:0000259" key="2">
    <source>
        <dbReference type="Pfam" id="PF00535"/>
    </source>
</evidence>
<dbReference type="PANTHER" id="PTHR22916">
    <property type="entry name" value="GLYCOSYLTRANSFERASE"/>
    <property type="match status" value="1"/>
</dbReference>
<proteinExistence type="predicted"/>
<feature type="compositionally biased region" description="Basic and acidic residues" evidence="1">
    <location>
        <begin position="324"/>
        <end position="336"/>
    </location>
</feature>
<dbReference type="InterPro" id="IPR001173">
    <property type="entry name" value="Glyco_trans_2-like"/>
</dbReference>
<dbReference type="InterPro" id="IPR029044">
    <property type="entry name" value="Nucleotide-diphossugar_trans"/>
</dbReference>
<dbReference type="EMBL" id="DTGG01000123">
    <property type="protein sequence ID" value="HFZ09291.1"/>
    <property type="molecule type" value="Genomic_DNA"/>
</dbReference>
<comment type="caution">
    <text evidence="3">The sequence shown here is derived from an EMBL/GenBank/DDBJ whole genome shotgun (WGS) entry which is preliminary data.</text>
</comment>
<feature type="domain" description="Glycosyltransferase 2-like" evidence="2">
    <location>
        <begin position="8"/>
        <end position="146"/>
    </location>
</feature>
<gene>
    <name evidence="3" type="ORF">ENV41_04080</name>
</gene>
<accession>A0A7V3JAI5</accession>
<keyword evidence="3" id="KW-0808">Transferase</keyword>
<dbReference type="SUPFAM" id="SSF53448">
    <property type="entry name" value="Nucleotide-diphospho-sugar transferases"/>
    <property type="match status" value="1"/>
</dbReference>
<name>A0A7V3JAI5_UNCC3</name>
<dbReference type="Gene3D" id="3.90.550.10">
    <property type="entry name" value="Spore Coat Polysaccharide Biosynthesis Protein SpsA, Chain A"/>
    <property type="match status" value="1"/>
</dbReference>
<evidence type="ECO:0000313" key="3">
    <source>
        <dbReference type="EMBL" id="HFZ09291.1"/>
    </source>
</evidence>